<dbReference type="PANTHER" id="PTHR36001">
    <property type="entry name" value="CTAGE FAMILY PROTEIN-RELATED"/>
    <property type="match status" value="1"/>
</dbReference>
<feature type="coiled-coil region" evidence="1">
    <location>
        <begin position="28"/>
        <end position="62"/>
    </location>
</feature>
<gene>
    <name evidence="2" type="ORF">D5086_0000232480</name>
</gene>
<evidence type="ECO:0000313" key="2">
    <source>
        <dbReference type="EMBL" id="TKR90542.1"/>
    </source>
</evidence>
<name>A0A4U5P338_POPAL</name>
<protein>
    <submittedName>
        <fullName evidence="2">Uncharacterized protein</fullName>
    </submittedName>
</protein>
<reference evidence="2" key="1">
    <citation type="submission" date="2018-10" db="EMBL/GenBank/DDBJ databases">
        <title>Population genomic analysis revealed the cold adaptation of white poplar.</title>
        <authorList>
            <person name="Liu Y.-J."/>
        </authorList>
    </citation>
    <scope>NUCLEOTIDE SEQUENCE [LARGE SCALE GENOMIC DNA]</scope>
    <source>
        <strain evidence="2">PAL-ZL1</strain>
    </source>
</reference>
<keyword evidence="1" id="KW-0175">Coiled coil</keyword>
<dbReference type="EMBL" id="RCHU01000867">
    <property type="protein sequence ID" value="TKR90542.1"/>
    <property type="molecule type" value="Genomic_DNA"/>
</dbReference>
<dbReference type="SUPFAM" id="SSF57997">
    <property type="entry name" value="Tropomyosin"/>
    <property type="match status" value="1"/>
</dbReference>
<dbReference type="Gene3D" id="1.10.287.1490">
    <property type="match status" value="1"/>
</dbReference>
<organism evidence="2">
    <name type="scientific">Populus alba</name>
    <name type="common">White poplar</name>
    <dbReference type="NCBI Taxonomy" id="43335"/>
    <lineage>
        <taxon>Eukaryota</taxon>
        <taxon>Viridiplantae</taxon>
        <taxon>Streptophyta</taxon>
        <taxon>Embryophyta</taxon>
        <taxon>Tracheophyta</taxon>
        <taxon>Spermatophyta</taxon>
        <taxon>Magnoliopsida</taxon>
        <taxon>eudicotyledons</taxon>
        <taxon>Gunneridae</taxon>
        <taxon>Pentapetalae</taxon>
        <taxon>rosids</taxon>
        <taxon>fabids</taxon>
        <taxon>Malpighiales</taxon>
        <taxon>Salicaceae</taxon>
        <taxon>Saliceae</taxon>
        <taxon>Populus</taxon>
    </lineage>
</organism>
<accession>A0A4U5P338</accession>
<sequence>MAATDPQRQLLTLIRDFASEKSQGERRVVGLEKRIVELGCQLDAANAEMEEVKRFKETTELELKGYEFQLAFNDVSIQTLEARISMIQDEISSVGSEVEGLKTSELEQDCASLGEQLQNRCICPICRADNVEALGGVLEANKAN</sequence>
<proteinExistence type="predicted"/>
<comment type="caution">
    <text evidence="2">The sequence shown here is derived from an EMBL/GenBank/DDBJ whole genome shotgun (WGS) entry which is preliminary data.</text>
</comment>
<dbReference type="InterPro" id="IPR053327">
    <property type="entry name" value="KIP"/>
</dbReference>
<dbReference type="AlphaFoldDB" id="A0A4U5P338"/>
<evidence type="ECO:0000256" key="1">
    <source>
        <dbReference type="SAM" id="Coils"/>
    </source>
</evidence>
<dbReference type="PANTHER" id="PTHR36001:SF2">
    <property type="entry name" value="CTAGE FAMILY PROTEIN-RELATED"/>
    <property type="match status" value="1"/>
</dbReference>